<keyword evidence="1" id="KW-0472">Membrane</keyword>
<reference evidence="2" key="1">
    <citation type="journal article" date="2013" name="Nat. Commun.">
        <title>Whole-genome sequencing of Oryza brachyantha reveals mechanisms underlying Oryza genome evolution.</title>
        <authorList>
            <person name="Chen J."/>
            <person name="Huang Q."/>
            <person name="Gao D."/>
            <person name="Wang J."/>
            <person name="Lang Y."/>
            <person name="Liu T."/>
            <person name="Li B."/>
            <person name="Bai Z."/>
            <person name="Luis Goicoechea J."/>
            <person name="Liang C."/>
            <person name="Chen C."/>
            <person name="Zhang W."/>
            <person name="Sun S."/>
            <person name="Liao Y."/>
            <person name="Zhang X."/>
            <person name="Yang L."/>
            <person name="Song C."/>
            <person name="Wang M."/>
            <person name="Shi J."/>
            <person name="Liu G."/>
            <person name="Liu J."/>
            <person name="Zhou H."/>
            <person name="Zhou W."/>
            <person name="Yu Q."/>
            <person name="An N."/>
            <person name="Chen Y."/>
            <person name="Cai Q."/>
            <person name="Wang B."/>
            <person name="Liu B."/>
            <person name="Min J."/>
            <person name="Huang Y."/>
            <person name="Wu H."/>
            <person name="Li Z."/>
            <person name="Zhang Y."/>
            <person name="Yin Y."/>
            <person name="Song W."/>
            <person name="Jiang J."/>
            <person name="Jackson S.A."/>
            <person name="Wing R.A."/>
            <person name="Wang J."/>
            <person name="Chen M."/>
        </authorList>
    </citation>
    <scope>NUCLEOTIDE SEQUENCE [LARGE SCALE GENOMIC DNA]</scope>
    <source>
        <strain evidence="2">cv. IRGC 101232</strain>
    </source>
</reference>
<dbReference type="Proteomes" id="UP000006038">
    <property type="component" value="Chromosome 6"/>
</dbReference>
<evidence type="ECO:0000313" key="2">
    <source>
        <dbReference type="EnsemblPlants" id="OB06G24580.1"/>
    </source>
</evidence>
<protein>
    <submittedName>
        <fullName evidence="2">Uncharacterized protein</fullName>
    </submittedName>
</protein>
<keyword evidence="3" id="KW-1185">Reference proteome</keyword>
<name>J3MEL4_ORYBR</name>
<keyword evidence="1" id="KW-1133">Transmembrane helix</keyword>
<organism evidence="2">
    <name type="scientific">Oryza brachyantha</name>
    <name type="common">malo sina</name>
    <dbReference type="NCBI Taxonomy" id="4533"/>
    <lineage>
        <taxon>Eukaryota</taxon>
        <taxon>Viridiplantae</taxon>
        <taxon>Streptophyta</taxon>
        <taxon>Embryophyta</taxon>
        <taxon>Tracheophyta</taxon>
        <taxon>Spermatophyta</taxon>
        <taxon>Magnoliopsida</taxon>
        <taxon>Liliopsida</taxon>
        <taxon>Poales</taxon>
        <taxon>Poaceae</taxon>
        <taxon>BOP clade</taxon>
        <taxon>Oryzoideae</taxon>
        <taxon>Oryzeae</taxon>
        <taxon>Oryzinae</taxon>
        <taxon>Oryza</taxon>
    </lineage>
</organism>
<proteinExistence type="predicted"/>
<reference evidence="2" key="2">
    <citation type="submission" date="2013-04" db="UniProtKB">
        <authorList>
            <consortium name="EnsemblPlants"/>
        </authorList>
    </citation>
    <scope>IDENTIFICATION</scope>
</reference>
<dbReference type="EnsemblPlants" id="OB06G24580.1">
    <property type="protein sequence ID" value="OB06G24580.1"/>
    <property type="gene ID" value="OB06G24580"/>
</dbReference>
<accession>J3MEL4</accession>
<sequence length="56" mass="6876">MQIFNLKRCTVTAKPFNFQFSLCLYFLWPCFSFFFFFLLFLFSCFSSLFCICYFPI</sequence>
<keyword evidence="1" id="KW-0812">Transmembrane</keyword>
<dbReference type="Gramene" id="OB06G24580.1">
    <property type="protein sequence ID" value="OB06G24580.1"/>
    <property type="gene ID" value="OB06G24580"/>
</dbReference>
<dbReference type="AlphaFoldDB" id="J3MEL4"/>
<evidence type="ECO:0000256" key="1">
    <source>
        <dbReference type="SAM" id="Phobius"/>
    </source>
</evidence>
<feature type="transmembrane region" description="Helical" evidence="1">
    <location>
        <begin position="26"/>
        <end position="54"/>
    </location>
</feature>
<dbReference type="HOGENOM" id="CLU_3017479_0_0_1"/>
<evidence type="ECO:0000313" key="3">
    <source>
        <dbReference type="Proteomes" id="UP000006038"/>
    </source>
</evidence>